<dbReference type="EMBL" id="KB446544">
    <property type="protein sequence ID" value="EME39906.1"/>
    <property type="molecule type" value="Genomic_DNA"/>
</dbReference>
<feature type="signal peptide" evidence="1">
    <location>
        <begin position="1"/>
        <end position="16"/>
    </location>
</feature>
<dbReference type="HOGENOM" id="CLU_727941_0_0_1"/>
<keyword evidence="3" id="KW-1185">Reference proteome</keyword>
<evidence type="ECO:0000256" key="1">
    <source>
        <dbReference type="SAM" id="SignalP"/>
    </source>
</evidence>
<feature type="chain" id="PRO_5004109685" description="DUF4185 domain-containing protein" evidence="1">
    <location>
        <begin position="17"/>
        <end position="401"/>
    </location>
</feature>
<dbReference type="OMA" id="VTAYTWV"/>
<evidence type="ECO:0000313" key="2">
    <source>
        <dbReference type="EMBL" id="EME39906.1"/>
    </source>
</evidence>
<organism evidence="2 3">
    <name type="scientific">Dothistroma septosporum (strain NZE10 / CBS 128990)</name>
    <name type="common">Red band needle blight fungus</name>
    <name type="synonym">Mycosphaerella pini</name>
    <dbReference type="NCBI Taxonomy" id="675120"/>
    <lineage>
        <taxon>Eukaryota</taxon>
        <taxon>Fungi</taxon>
        <taxon>Dikarya</taxon>
        <taxon>Ascomycota</taxon>
        <taxon>Pezizomycotina</taxon>
        <taxon>Dothideomycetes</taxon>
        <taxon>Dothideomycetidae</taxon>
        <taxon>Mycosphaerellales</taxon>
        <taxon>Mycosphaerellaceae</taxon>
        <taxon>Dothistroma</taxon>
    </lineage>
</organism>
<reference evidence="3" key="1">
    <citation type="journal article" date="2012" name="PLoS Genet.">
        <title>The genomes of the fungal plant pathogens Cladosporium fulvum and Dothistroma septosporum reveal adaptation to different hosts and lifestyles but also signatures of common ancestry.</title>
        <authorList>
            <person name="de Wit P.J.G.M."/>
            <person name="van der Burgt A."/>
            <person name="Oekmen B."/>
            <person name="Stergiopoulos I."/>
            <person name="Abd-Elsalam K.A."/>
            <person name="Aerts A.L."/>
            <person name="Bahkali A.H."/>
            <person name="Beenen H.G."/>
            <person name="Chettri P."/>
            <person name="Cox M.P."/>
            <person name="Datema E."/>
            <person name="de Vries R.P."/>
            <person name="Dhillon B."/>
            <person name="Ganley A.R."/>
            <person name="Griffiths S.A."/>
            <person name="Guo Y."/>
            <person name="Hamelin R.C."/>
            <person name="Henrissat B."/>
            <person name="Kabir M.S."/>
            <person name="Jashni M.K."/>
            <person name="Kema G."/>
            <person name="Klaubauf S."/>
            <person name="Lapidus A."/>
            <person name="Levasseur A."/>
            <person name="Lindquist E."/>
            <person name="Mehrabi R."/>
            <person name="Ohm R.A."/>
            <person name="Owen T.J."/>
            <person name="Salamov A."/>
            <person name="Schwelm A."/>
            <person name="Schijlen E."/>
            <person name="Sun H."/>
            <person name="van den Burg H.A."/>
            <person name="van Ham R.C.H.J."/>
            <person name="Zhang S."/>
            <person name="Goodwin S.B."/>
            <person name="Grigoriev I.V."/>
            <person name="Collemare J."/>
            <person name="Bradshaw R.E."/>
        </authorList>
    </citation>
    <scope>NUCLEOTIDE SEQUENCE [LARGE SCALE GENOMIC DNA]</scope>
    <source>
        <strain evidence="3">NZE10 / CBS 128990</strain>
    </source>
</reference>
<name>N1PF26_DOTSN</name>
<proteinExistence type="predicted"/>
<dbReference type="OrthoDB" id="2583188at2759"/>
<keyword evidence="1" id="KW-0732">Signal</keyword>
<dbReference type="AlphaFoldDB" id="N1PF26"/>
<dbReference type="eggNOG" id="ENOG502SKHD">
    <property type="taxonomic scope" value="Eukaryota"/>
</dbReference>
<reference evidence="2 3" key="2">
    <citation type="journal article" date="2012" name="PLoS Pathog.">
        <title>Diverse lifestyles and strategies of plant pathogenesis encoded in the genomes of eighteen Dothideomycetes fungi.</title>
        <authorList>
            <person name="Ohm R.A."/>
            <person name="Feau N."/>
            <person name="Henrissat B."/>
            <person name="Schoch C.L."/>
            <person name="Horwitz B.A."/>
            <person name="Barry K.W."/>
            <person name="Condon B.J."/>
            <person name="Copeland A.C."/>
            <person name="Dhillon B."/>
            <person name="Glaser F."/>
            <person name="Hesse C.N."/>
            <person name="Kosti I."/>
            <person name="LaButti K."/>
            <person name="Lindquist E.A."/>
            <person name="Lucas S."/>
            <person name="Salamov A.A."/>
            <person name="Bradshaw R.E."/>
            <person name="Ciuffetti L."/>
            <person name="Hamelin R.C."/>
            <person name="Kema G.H.J."/>
            <person name="Lawrence C."/>
            <person name="Scott J.A."/>
            <person name="Spatafora J.W."/>
            <person name="Turgeon B.G."/>
            <person name="de Wit P.J.G.M."/>
            <person name="Zhong S."/>
            <person name="Goodwin S.B."/>
            <person name="Grigoriev I.V."/>
        </authorList>
    </citation>
    <scope>NUCLEOTIDE SEQUENCE [LARGE SCALE GENOMIC DNA]</scope>
    <source>
        <strain evidence="3">NZE10 / CBS 128990</strain>
    </source>
</reference>
<dbReference type="Proteomes" id="UP000016933">
    <property type="component" value="Unassembled WGS sequence"/>
</dbReference>
<protein>
    <recommendedName>
        <fullName evidence="4">DUF4185 domain-containing protein</fullName>
    </recommendedName>
</protein>
<evidence type="ECO:0008006" key="4">
    <source>
        <dbReference type="Google" id="ProtNLM"/>
    </source>
</evidence>
<accession>N1PF26</accession>
<sequence length="401" mass="43289">MLSLFILLALVAQVLAAPTPAQPERRAVQPKVKSSTYVGNVTDPSVSRDSCGSVRIDNRVLWTCRDTTKYDVLQQKSTLPMVTNTASWTNLTSEGGPELHNGPVGAASSGTSPILQMYGDIYNASGMLNEFFPLQQSQCPDYGVCEDGSRWVVWPDSPPLIASSSDSSTIGYTWIPNVHLANLTQLNSATPSHALYKTSYASSSDLNVLPTTQLISPGFCEEGEIGYGRYGNVAKDNYAYLYGQTASKTTALARVPLSSIEDRSTYQYYVNNAWSSTPPSISSASATVPNAGAGGQGTFYYCSYLTSYVWIGQQANSVVADFYITTSPAPEGPWTVPVKFFEGQNGDGGIGGYSLQAHPSLSNDGGKRGIHVSWTQYWKVETVAAGYITPLVWLEFEGMNQ</sequence>
<gene>
    <name evidence="2" type="ORF">DOTSEDRAFT_91245</name>
</gene>
<evidence type="ECO:0000313" key="3">
    <source>
        <dbReference type="Proteomes" id="UP000016933"/>
    </source>
</evidence>